<dbReference type="GO" id="GO:0004616">
    <property type="term" value="F:phosphogluconate dehydrogenase (decarboxylating) activity"/>
    <property type="evidence" value="ECO:0007669"/>
    <property type="project" value="UniProtKB-EC"/>
</dbReference>
<dbReference type="GO" id="GO:0019521">
    <property type="term" value="P:D-gluconate metabolic process"/>
    <property type="evidence" value="ECO:0007669"/>
    <property type="project" value="UniProtKB-KW"/>
</dbReference>
<evidence type="ECO:0000256" key="3">
    <source>
        <dbReference type="ARBA" id="ARBA00023002"/>
    </source>
</evidence>
<dbReference type="Pfam" id="PF00393">
    <property type="entry name" value="6PGD"/>
    <property type="match status" value="1"/>
</dbReference>
<keyword evidence="5 9" id="KW-0521">NADP</keyword>
<reference evidence="11 12" key="1">
    <citation type="journal article" date="2007" name="PLoS ONE">
        <title>Paradoxical DNA repair and peroxide resistance gene conservation in Bacillus pumilus SAFR-032.</title>
        <authorList>
            <person name="Gioia J."/>
            <person name="Yerrapragada S."/>
            <person name="Qin X."/>
            <person name="Jiang H."/>
            <person name="Igboeli O.C."/>
            <person name="Muzny D."/>
            <person name="Dugan-Rocha S."/>
            <person name="Ding Y."/>
            <person name="Hawes A."/>
            <person name="Liu W."/>
            <person name="Perez L."/>
            <person name="Kovar C."/>
            <person name="Dinh H."/>
            <person name="Lee S."/>
            <person name="Nazareth L."/>
            <person name="Blyth P."/>
            <person name="Holder M."/>
            <person name="Buhay C."/>
            <person name="Tirumalai M.R."/>
            <person name="Liu Y."/>
            <person name="Dasgupta I."/>
            <person name="Bokhetache L."/>
            <person name="Fujita M."/>
            <person name="Karouia F."/>
            <person name="Eswara Moorthy P."/>
            <person name="Siefert J."/>
            <person name="Uzman A."/>
            <person name="Buzumbo P."/>
            <person name="Verma A."/>
            <person name="Zwiya H."/>
            <person name="McWilliams B.D."/>
            <person name="Olowu A."/>
            <person name="Clinkenbeard K.D."/>
            <person name="Newcombe D."/>
            <person name="Golebiewski L."/>
            <person name="Petrosino J.F."/>
            <person name="Nicholson W.L."/>
            <person name="Fox G.E."/>
            <person name="Venkateswaran K."/>
            <person name="Highlander S.K."/>
            <person name="Weinstock G.M."/>
        </authorList>
    </citation>
    <scope>NUCLEOTIDE SEQUENCE [LARGE SCALE GENOMIC DNA]</scope>
    <source>
        <strain evidence="11 12">SAFR-032</strain>
    </source>
</reference>
<dbReference type="InterPro" id="IPR006113">
    <property type="entry name" value="6PGDH_Gnd/GntZ"/>
</dbReference>
<comment type="similarity">
    <text evidence="1 5 9">Belongs to the 6-phosphogluconate dehydrogenase family.</text>
</comment>
<dbReference type="InterPro" id="IPR036291">
    <property type="entry name" value="NAD(P)-bd_dom_sf"/>
</dbReference>
<feature type="binding site" description="in other chain" evidence="7">
    <location>
        <position position="287"/>
    </location>
    <ligand>
        <name>substrate</name>
        <note>ligand shared between dimeric partners</note>
    </ligand>
</feature>
<sequence>MSKQQIGVVGLAVMGKNLALNIESRGFSVSVYNRSSSKTEEFLEESNGKNVVGTYSIEEFVQSLETPRKILLMVKAGAATDATIQSLLPHLEKGDILIDGGNTYYKDTQRRNQELAESGIHFIGTGVSGGEEGALKGPSIMPGGQKEAHELVKPILEAISAKVDGEPCTTYIGPDGAGHYVKMVHNGIEYGDMQLISESYFILKHVAGLSAEELHEVFSEWNKGELDSYLIEITADIFTKVDEETNQPLVDVILDKAGQKGTGKWTSQSSLDLGVPLPIITESVFARYISAMKDERVEASQLIEGPKPAQSAENKQELIEAVRKALFMSKICSYAQGFAQMKAASDEYNWDLKYGEIAMIFRGGCIIRAAFLQQIKEAYDRNPELKNLLLDPYFKDIAQSYQSSLRKVISLAVEQGVPVPSFSSALAYFDSYRTAVLPANLIQAQRDYFGAHTYERTDKEGIFHTEWMK</sequence>
<dbReference type="GO" id="GO:0050661">
    <property type="term" value="F:NADP binding"/>
    <property type="evidence" value="ECO:0007669"/>
    <property type="project" value="InterPro"/>
</dbReference>
<feature type="binding site" evidence="8">
    <location>
        <begin position="33"/>
        <end position="35"/>
    </location>
    <ligand>
        <name>NADP(+)</name>
        <dbReference type="ChEBI" id="CHEBI:58349"/>
    </ligand>
</feature>
<evidence type="ECO:0000256" key="7">
    <source>
        <dbReference type="PIRSR" id="PIRSR000109-2"/>
    </source>
</evidence>
<dbReference type="PANTHER" id="PTHR11811">
    <property type="entry name" value="6-PHOSPHOGLUCONATE DEHYDROGENASE"/>
    <property type="match status" value="1"/>
</dbReference>
<dbReference type="NCBIfam" id="TIGR00873">
    <property type="entry name" value="gnd"/>
    <property type="match status" value="1"/>
</dbReference>
<dbReference type="EMBL" id="CP000813">
    <property type="protein sequence ID" value="ABV62793.1"/>
    <property type="molecule type" value="Genomic_DNA"/>
</dbReference>
<reference evidence="11 12" key="3">
    <citation type="journal article" date="2013" name="PLoS ONE">
        <title>Candidate genes that may be responsible for the unusual resistances exhibited by Bacillus pumilus SAFR-032 spores.</title>
        <authorList>
            <person name="Tirumalai M.R."/>
            <person name="Rastogi R."/>
            <person name="Zamani N."/>
            <person name="O'Bryant Williams E."/>
            <person name="Allen S."/>
            <person name="Diouf F."/>
            <person name="Kwende S."/>
            <person name="Weinstock G.M."/>
            <person name="Venkateswaran K.J."/>
            <person name="Fox G.E."/>
        </authorList>
    </citation>
    <scope>NUCLEOTIDE SEQUENCE [LARGE SCALE GENOMIC DNA]</scope>
    <source>
        <strain evidence="11 12">SAFR-032</strain>
    </source>
</reference>
<feature type="binding site" description="in other chain" evidence="7">
    <location>
        <begin position="185"/>
        <end position="186"/>
    </location>
    <ligand>
        <name>substrate</name>
        <note>ligand shared between dimeric partners</note>
    </ligand>
</feature>
<proteinExistence type="inferred from homology"/>
<feature type="binding site" evidence="7">
    <location>
        <position position="452"/>
    </location>
    <ligand>
        <name>substrate</name>
        <note>ligand shared between dimeric partners</note>
    </ligand>
</feature>
<dbReference type="InterPro" id="IPR013328">
    <property type="entry name" value="6PGD_dom2"/>
</dbReference>
<feature type="domain" description="6-phosphogluconate dehydrogenase C-terminal" evidence="10">
    <location>
        <begin position="178"/>
        <end position="468"/>
    </location>
</feature>
<keyword evidence="5 9" id="KW-0570">Pentose shunt</keyword>
<dbReference type="PIRSF" id="PIRSF000109">
    <property type="entry name" value="6PGD"/>
    <property type="match status" value="1"/>
</dbReference>
<dbReference type="OrthoDB" id="9804542at2"/>
<dbReference type="AlphaFoldDB" id="A8FEX6"/>
<evidence type="ECO:0000256" key="2">
    <source>
        <dbReference type="ARBA" id="ARBA00011738"/>
    </source>
</evidence>
<evidence type="ECO:0000256" key="6">
    <source>
        <dbReference type="PIRSR" id="PIRSR000109-1"/>
    </source>
</evidence>
<dbReference type="UniPathway" id="UPA00115">
    <property type="reaction ID" value="UER00410"/>
</dbReference>
<evidence type="ECO:0000256" key="4">
    <source>
        <dbReference type="ARBA" id="ARBA00023064"/>
    </source>
</evidence>
<name>A8FEX6_BACP2</name>
<dbReference type="SUPFAM" id="SSF48179">
    <property type="entry name" value="6-phosphogluconate dehydrogenase C-terminal domain-like"/>
    <property type="match status" value="1"/>
</dbReference>
<accession>A8FEX6</accession>
<dbReference type="PROSITE" id="PS00461">
    <property type="entry name" value="6PGD"/>
    <property type="match status" value="1"/>
</dbReference>
<dbReference type="RefSeq" id="WP_012010492.1">
    <property type="nucleotide sequence ID" value="NC_009848.4"/>
</dbReference>
<dbReference type="SMART" id="SM01350">
    <property type="entry name" value="6PGD"/>
    <property type="match status" value="1"/>
</dbReference>
<dbReference type="Gene3D" id="3.40.50.720">
    <property type="entry name" value="NAD(P)-binding Rossmann-like Domain"/>
    <property type="match status" value="1"/>
</dbReference>
<dbReference type="GeneID" id="5621390"/>
<feature type="binding site" description="in other chain" evidence="7">
    <location>
        <position position="102"/>
    </location>
    <ligand>
        <name>substrate</name>
        <note>ligand shared between dimeric partners</note>
    </ligand>
</feature>
<dbReference type="eggNOG" id="COG0362">
    <property type="taxonomic scope" value="Bacteria"/>
</dbReference>
<evidence type="ECO:0000259" key="10">
    <source>
        <dbReference type="SMART" id="SM01350"/>
    </source>
</evidence>
<dbReference type="Gene3D" id="1.10.1040.10">
    <property type="entry name" value="N-(1-d-carboxylethyl)-l-norvaline Dehydrogenase, domain 2"/>
    <property type="match status" value="1"/>
</dbReference>
<feature type="binding site" description="in other chain" evidence="7">
    <location>
        <begin position="128"/>
        <end position="130"/>
    </location>
    <ligand>
        <name>substrate</name>
        <note>ligand shared between dimeric partners</note>
    </ligand>
</feature>
<feature type="binding site" description="in other chain" evidence="7">
    <location>
        <position position="190"/>
    </location>
    <ligand>
        <name>substrate</name>
        <note>ligand shared between dimeric partners</note>
    </ligand>
</feature>
<protein>
    <recommendedName>
        <fullName evidence="5 9">6-phosphogluconate dehydrogenase, decarboxylating</fullName>
        <ecNumber evidence="5 9">1.1.1.44</ecNumber>
    </recommendedName>
</protein>
<dbReference type="SUPFAM" id="SSF51735">
    <property type="entry name" value="NAD(P)-binding Rossmann-fold domains"/>
    <property type="match status" value="1"/>
</dbReference>
<evidence type="ECO:0000256" key="9">
    <source>
        <dbReference type="RuleBase" id="RU000485"/>
    </source>
</evidence>
<dbReference type="FunFam" id="1.20.5.320:FF:000001">
    <property type="entry name" value="6-phosphogluconate dehydrogenase, decarboxylating"/>
    <property type="match status" value="1"/>
</dbReference>
<evidence type="ECO:0000256" key="1">
    <source>
        <dbReference type="ARBA" id="ARBA00008419"/>
    </source>
</evidence>
<dbReference type="InterPro" id="IPR006183">
    <property type="entry name" value="Pgluconate_DH"/>
</dbReference>
<feature type="active site" description="Proton donor" evidence="6">
    <location>
        <position position="189"/>
    </location>
</feature>
<feature type="binding site" description="in other chain" evidence="7">
    <location>
        <position position="260"/>
    </location>
    <ligand>
        <name>substrate</name>
        <note>ligand shared between dimeric partners</note>
    </ligand>
</feature>
<evidence type="ECO:0000256" key="5">
    <source>
        <dbReference type="PIRNR" id="PIRNR000109"/>
    </source>
</evidence>
<comment type="subunit">
    <text evidence="2 5">Homodimer.</text>
</comment>
<comment type="catalytic activity">
    <reaction evidence="5 9">
        <text>6-phospho-D-gluconate + NADP(+) = D-ribulose 5-phosphate + CO2 + NADPH</text>
        <dbReference type="Rhea" id="RHEA:10116"/>
        <dbReference type="ChEBI" id="CHEBI:16526"/>
        <dbReference type="ChEBI" id="CHEBI:57783"/>
        <dbReference type="ChEBI" id="CHEBI:58121"/>
        <dbReference type="ChEBI" id="CHEBI:58349"/>
        <dbReference type="ChEBI" id="CHEBI:58759"/>
        <dbReference type="EC" id="1.1.1.44"/>
    </reaction>
</comment>
<dbReference type="STRING" id="315750.BPUM_2124"/>
<keyword evidence="4 9" id="KW-0311">Gluconate utilization</keyword>
<dbReference type="InterPro" id="IPR006115">
    <property type="entry name" value="6PGDH_NADP-bd"/>
</dbReference>
<dbReference type="HOGENOM" id="CLU_024540_4_2_9"/>
<evidence type="ECO:0000256" key="8">
    <source>
        <dbReference type="PIRSR" id="PIRSR000109-3"/>
    </source>
</evidence>
<organism evidence="11 12">
    <name type="scientific">Bacillus pumilus (strain SAFR-032)</name>
    <dbReference type="NCBI Taxonomy" id="315750"/>
    <lineage>
        <taxon>Bacteria</taxon>
        <taxon>Bacillati</taxon>
        <taxon>Bacillota</taxon>
        <taxon>Bacilli</taxon>
        <taxon>Bacillales</taxon>
        <taxon>Bacillaceae</taxon>
        <taxon>Bacillus</taxon>
    </lineage>
</organism>
<dbReference type="Pfam" id="PF03446">
    <property type="entry name" value="NAD_binding_2"/>
    <property type="match status" value="1"/>
</dbReference>
<dbReference type="EC" id="1.1.1.44" evidence="5 9"/>
<reference evidence="11 12" key="2">
    <citation type="journal article" date="2013" name="Extremophiles">
        <title>An ICEBs1-like element may be associated with the extreme radiation and desiccation resistance of Bacillus pumilus SAFR-032 spores.</title>
        <authorList>
            <person name="Tirumalai M.R."/>
            <person name="Fox G.E."/>
        </authorList>
    </citation>
    <scope>NUCLEOTIDE SEQUENCE [LARGE SCALE GENOMIC DNA]</scope>
    <source>
        <strain evidence="11 12">SAFR-032</strain>
    </source>
</reference>
<feature type="binding site" evidence="7">
    <location>
        <position position="446"/>
    </location>
    <ligand>
        <name>substrate</name>
        <note>ligand shared between dimeric partners</note>
    </ligand>
</feature>
<dbReference type="GO" id="GO:0006098">
    <property type="term" value="P:pentose-phosphate shunt"/>
    <property type="evidence" value="ECO:0007669"/>
    <property type="project" value="UniProtKB-UniPathway"/>
</dbReference>
<dbReference type="Proteomes" id="UP000001355">
    <property type="component" value="Chromosome"/>
</dbReference>
<dbReference type="Gene3D" id="1.20.5.320">
    <property type="entry name" value="6-Phosphogluconate Dehydrogenase, domain 3"/>
    <property type="match status" value="1"/>
</dbReference>
<feature type="binding site" evidence="8">
    <location>
        <begin position="10"/>
        <end position="15"/>
    </location>
    <ligand>
        <name>NADP(+)</name>
        <dbReference type="ChEBI" id="CHEBI:58349"/>
    </ligand>
</feature>
<dbReference type="FunFam" id="3.40.50.720:FF:000007">
    <property type="entry name" value="6-phosphogluconate dehydrogenase, decarboxylating"/>
    <property type="match status" value="1"/>
</dbReference>
<keyword evidence="12" id="KW-1185">Reference proteome</keyword>
<dbReference type="NCBIfam" id="NF006765">
    <property type="entry name" value="PRK09287.1"/>
    <property type="match status" value="1"/>
</dbReference>
<dbReference type="FunFam" id="1.10.1040.10:FF:000002">
    <property type="entry name" value="6-phosphogluconate dehydrogenase, decarboxylating"/>
    <property type="match status" value="1"/>
</dbReference>
<dbReference type="PRINTS" id="PR00076">
    <property type="entry name" value="6PGDHDRGNASE"/>
</dbReference>
<comment type="pathway">
    <text evidence="5 9">Carbohydrate degradation; pentose phosphate pathway; D-ribulose 5-phosphate from D-glucose 6-phosphate (oxidative stage): step 3/3.</text>
</comment>
<gene>
    <name evidence="11" type="ordered locus">BPUM_2124</name>
</gene>
<dbReference type="InterPro" id="IPR006184">
    <property type="entry name" value="6PGdom_BS"/>
</dbReference>
<feature type="binding site" evidence="8">
    <location>
        <begin position="74"/>
        <end position="76"/>
    </location>
    <ligand>
        <name>NADP(+)</name>
        <dbReference type="ChEBI" id="CHEBI:58349"/>
    </ligand>
</feature>
<dbReference type="InterPro" id="IPR008927">
    <property type="entry name" value="6-PGluconate_DH-like_C_sf"/>
</dbReference>
<comment type="function">
    <text evidence="5">Catalyzes the oxidative decarboxylation of 6-phosphogluconate to ribulose 5-phosphate and CO(2), with concomitant reduction of NADP to NADPH.</text>
</comment>
<feature type="active site" description="Proton acceptor" evidence="6">
    <location>
        <position position="182"/>
    </location>
</feature>
<evidence type="ECO:0000313" key="11">
    <source>
        <dbReference type="EMBL" id="ABV62793.1"/>
    </source>
</evidence>
<dbReference type="InterPro" id="IPR006114">
    <property type="entry name" value="6PGDH_C"/>
</dbReference>
<keyword evidence="3 5" id="KW-0560">Oxidoreductase</keyword>
<dbReference type="KEGG" id="bpu:BPUM_2124"/>
<evidence type="ECO:0000313" key="12">
    <source>
        <dbReference type="Proteomes" id="UP000001355"/>
    </source>
</evidence>
<feature type="binding site" evidence="8">
    <location>
        <position position="102"/>
    </location>
    <ligand>
        <name>NADP(+)</name>
        <dbReference type="ChEBI" id="CHEBI:58349"/>
    </ligand>
</feature>